<keyword evidence="2" id="KW-1185">Reference proteome</keyword>
<accession>A0ABN8MGU7</accession>
<organism evidence="1 2">
    <name type="scientific">Porites evermanni</name>
    <dbReference type="NCBI Taxonomy" id="104178"/>
    <lineage>
        <taxon>Eukaryota</taxon>
        <taxon>Metazoa</taxon>
        <taxon>Cnidaria</taxon>
        <taxon>Anthozoa</taxon>
        <taxon>Hexacorallia</taxon>
        <taxon>Scleractinia</taxon>
        <taxon>Fungiina</taxon>
        <taxon>Poritidae</taxon>
        <taxon>Porites</taxon>
    </lineage>
</organism>
<gene>
    <name evidence="1" type="ORF">PEVE_00035064</name>
</gene>
<name>A0ABN8MGU7_9CNID</name>
<dbReference type="InterPro" id="IPR052055">
    <property type="entry name" value="Hepadnavirus_pol/RT"/>
</dbReference>
<sequence length="260" mass="30065">MAPSAEQVLQHAASTLNLLVGPGFTVNYLQSVLVPSHQMEFLGSLLNSLDLSLSLPRDKIRKIQSKCQDLLNTPVTTERELSKFLGLLSPSIQAVFPAPLHYRYLQQAKNSVLRFRKSYEAVVHLDSEYLQEVQWWKDNLEYRIQGIQGYREYRENRESRVFLDSSDWKLHPGVFNRLHEKWGPPNIDLFASRLSYQLDQFVSWRPDPLAIHTDAFTLDWATFRGYAFPPFALIGRCLHQIQSQQVSHIMFVAPVWPAQP</sequence>
<comment type="caution">
    <text evidence="1">The sequence shown here is derived from an EMBL/GenBank/DDBJ whole genome shotgun (WGS) entry which is preliminary data.</text>
</comment>
<dbReference type="EMBL" id="CALNXI010000539">
    <property type="protein sequence ID" value="CAH3028889.1"/>
    <property type="molecule type" value="Genomic_DNA"/>
</dbReference>
<reference evidence="1 2" key="1">
    <citation type="submission" date="2022-05" db="EMBL/GenBank/DDBJ databases">
        <authorList>
            <consortium name="Genoscope - CEA"/>
            <person name="William W."/>
        </authorList>
    </citation>
    <scope>NUCLEOTIDE SEQUENCE [LARGE SCALE GENOMIC DNA]</scope>
</reference>
<protein>
    <submittedName>
        <fullName evidence="1">Uncharacterized protein</fullName>
    </submittedName>
</protein>
<evidence type="ECO:0000313" key="1">
    <source>
        <dbReference type="EMBL" id="CAH3028889.1"/>
    </source>
</evidence>
<proteinExistence type="predicted"/>
<dbReference type="Proteomes" id="UP001159427">
    <property type="component" value="Unassembled WGS sequence"/>
</dbReference>
<evidence type="ECO:0000313" key="2">
    <source>
        <dbReference type="Proteomes" id="UP001159427"/>
    </source>
</evidence>
<dbReference type="PANTHER" id="PTHR33050:SF7">
    <property type="entry name" value="RIBONUCLEASE H"/>
    <property type="match status" value="1"/>
</dbReference>
<dbReference type="PANTHER" id="PTHR33050">
    <property type="entry name" value="REVERSE TRANSCRIPTASE DOMAIN-CONTAINING PROTEIN"/>
    <property type="match status" value="1"/>
</dbReference>